<dbReference type="Proteomes" id="UP000195602">
    <property type="component" value="Unassembled WGS sequence"/>
</dbReference>
<reference evidence="10 11" key="1">
    <citation type="submission" date="2017-04" db="EMBL/GenBank/DDBJ databases">
        <title>Draft genome of the yeast Clavispora lusitaniae type strain CBS 6936.</title>
        <authorList>
            <person name="Durrens P."/>
            <person name="Klopp C."/>
            <person name="Biteau N."/>
            <person name="Fitton-Ouhabi V."/>
            <person name="Dementhon K."/>
            <person name="Accoceberry I."/>
            <person name="Sherman D.J."/>
            <person name="Noel T."/>
        </authorList>
    </citation>
    <scope>NUCLEOTIDE SEQUENCE [LARGE SCALE GENOMIC DNA]</scope>
    <source>
        <strain evidence="10 11">CBS 6936</strain>
    </source>
</reference>
<comment type="subcellular location">
    <subcellularLocation>
        <location evidence="1 9">Nucleus</location>
    </subcellularLocation>
</comment>
<dbReference type="GO" id="GO:0006357">
    <property type="term" value="P:regulation of transcription by RNA polymerase II"/>
    <property type="evidence" value="ECO:0007669"/>
    <property type="project" value="InterPro"/>
</dbReference>
<organism evidence="10 11">
    <name type="scientific">Clavispora lusitaniae</name>
    <name type="common">Candida lusitaniae</name>
    <dbReference type="NCBI Taxonomy" id="36911"/>
    <lineage>
        <taxon>Eukaryota</taxon>
        <taxon>Fungi</taxon>
        <taxon>Dikarya</taxon>
        <taxon>Ascomycota</taxon>
        <taxon>Saccharomycotina</taxon>
        <taxon>Pichiomycetes</taxon>
        <taxon>Metschnikowiaceae</taxon>
        <taxon>Clavispora</taxon>
    </lineage>
</organism>
<keyword evidence="4 9" id="KW-0805">Transcription regulation</keyword>
<dbReference type="KEGG" id="clus:A9F13_12g02244"/>
<dbReference type="EMBL" id="LYUB02000012">
    <property type="protein sequence ID" value="OVF07670.1"/>
    <property type="molecule type" value="Genomic_DNA"/>
</dbReference>
<evidence type="ECO:0000256" key="7">
    <source>
        <dbReference type="ARBA" id="ARBA00023242"/>
    </source>
</evidence>
<keyword evidence="5 9" id="KW-0010">Activator</keyword>
<dbReference type="AlphaFoldDB" id="A0AA91T131"/>
<dbReference type="Pfam" id="PF08689">
    <property type="entry name" value="Med5"/>
    <property type="match status" value="1"/>
</dbReference>
<evidence type="ECO:0000256" key="3">
    <source>
        <dbReference type="ARBA" id="ARBA00020628"/>
    </source>
</evidence>
<evidence type="ECO:0000256" key="4">
    <source>
        <dbReference type="ARBA" id="ARBA00023015"/>
    </source>
</evidence>
<proteinExistence type="inferred from homology"/>
<comment type="similarity">
    <text evidence="2 9">Belongs to the Mediator complex subunit 5 family.</text>
</comment>
<evidence type="ECO:0000256" key="2">
    <source>
        <dbReference type="ARBA" id="ARBA00008782"/>
    </source>
</evidence>
<evidence type="ECO:0000256" key="8">
    <source>
        <dbReference type="ARBA" id="ARBA00031256"/>
    </source>
</evidence>
<dbReference type="PANTHER" id="PTHR35784:SF1">
    <property type="entry name" value="MEDIATOR OF RNA POLYMERASE II TRANSCRIPTION SUBUNIT 5"/>
    <property type="match status" value="1"/>
</dbReference>
<keyword evidence="6 9" id="KW-0804">Transcription</keyword>
<name>A0AA91T131_CLALS</name>
<accession>A0AA91T131</accession>
<gene>
    <name evidence="9" type="primary">MED5</name>
    <name evidence="10" type="ORF">A9F13_12g02244</name>
</gene>
<dbReference type="PANTHER" id="PTHR35784">
    <property type="entry name" value="MEDIATOR OF RNA POLYMERASE II TRANSCRIPTION SUBUNIT 5"/>
    <property type="match status" value="1"/>
</dbReference>
<evidence type="ECO:0000313" key="11">
    <source>
        <dbReference type="Proteomes" id="UP000195602"/>
    </source>
</evidence>
<dbReference type="InterPro" id="IPR014801">
    <property type="entry name" value="Mediator_Med5_fun"/>
</dbReference>
<sequence length="1005" mass="114651">MDSEISLKKLIKVSIKKKSPPKVFLDLVKQWLEKGDRSDNEILESLIELHPSLISEQEQKSLQLHYAIQLACSSLDEHRRFMKLLPQSTLDSQRDYILYLRNNLKSLFSENMMREFINGTFVEYSKGICERMRSNLSATLKRLWTYILFLWGTIIDHYDSFITVPVFKDLGIHIVGTLKDLGDSNMLAYFSNKANSILNPSELHKDVHLPIATQKHKSEVPSIASMKRALALNGSSKKIQHYFKFKRFIWLNSRFRLWESNDVVEKYFSFFKISTQKIEDVIKEIFSAFFGGITTAIHSHEDAFVIFNWKTFIVSRLPQVLKESKVVHNQTIPENIEEMILSEMHQYNDEVITKMTVGGMKDKPFDLRKQFLKSCVYTRVISLDAMLKIFPEETENVSPALITHEREQLAHVESLSSDINSRLLDINTELTSLEESKLIETFQNIPSSNIIFSIMKQQQLCKSTHRAIDVLIREKSCEKLSRLILALANVLPVANYIFYNDEKGPWGILDKLISFLDGESFGVDADDSSFQDTYAHFGILLAGVILLTSNFGIDFDNVCIETSYTVTYINRIFFRSAGDMTDRFEGEDEQEKNIVQNYYNLMGDWLNALFDVNNEGLSDDLIKSVGVKQIYKLIPIIFQLAIKAKLVGALGTGSLNNGIDYLSQDFLAPCCMEIMHWVTSKLGPMQASNDVIADALLRIIESNIGPTTTDSEHNFTFRMVLHVVGPGIIRKIRTIKEWSTNEKLTQLISVIRKETDPEYCMCDGAVPEVTGGPTLAESVRKTLLHYTLDTSTDSAPKCWSAIRYLWAAVPKTELVQLLLQELDRGSKSFSNPVTTEEARITADFLVFMVIDSSRVVARDTIADISQFNDSSPLSEDNIQYQFKLALDSHYASVFNEANTEPPKENKPVPKEEEIPDVDMDDLFNDVGEDLFGDFMQVTSSHIDKPTVYRTTAIVSDCYTRVWRFMSLNVCMLQLQSDSTSPPGLINMARLLISHELEHWLFVLKS</sequence>
<comment type="function">
    <text evidence="9">Component of the Mediator complex, a coactivator involved in the regulated transcription of nearly all RNA polymerase II-dependent genes. Mediator functions as a bridge to convey information from gene-specific regulatory proteins to the basal RNA polymerase II transcription machinery. Mediator is recruited to promoters by direct interactions with regulatory proteins and serves as a scaffold for the assembly of a functional preinitiation complex with RNA polymerase II and the general transcription factors.</text>
</comment>
<evidence type="ECO:0000256" key="5">
    <source>
        <dbReference type="ARBA" id="ARBA00023159"/>
    </source>
</evidence>
<protein>
    <recommendedName>
        <fullName evidence="3 9">Mediator of RNA polymerase II transcription subunit 5</fullName>
    </recommendedName>
    <alternativeName>
        <fullName evidence="8 9">Mediator complex subunit 5</fullName>
    </alternativeName>
</protein>
<evidence type="ECO:0000256" key="9">
    <source>
        <dbReference type="RuleBase" id="RU364142"/>
    </source>
</evidence>
<comment type="subunit">
    <text evidence="9">Component of the Mediator complex.</text>
</comment>
<comment type="caution">
    <text evidence="10">The sequence shown here is derived from an EMBL/GenBank/DDBJ whole genome shotgun (WGS) entry which is preliminary data.</text>
</comment>
<dbReference type="GO" id="GO:0016592">
    <property type="term" value="C:mediator complex"/>
    <property type="evidence" value="ECO:0007669"/>
    <property type="project" value="InterPro"/>
</dbReference>
<evidence type="ECO:0000313" key="10">
    <source>
        <dbReference type="EMBL" id="OVF07670.1"/>
    </source>
</evidence>
<keyword evidence="7 9" id="KW-0539">Nucleus</keyword>
<dbReference type="GO" id="GO:0003712">
    <property type="term" value="F:transcription coregulator activity"/>
    <property type="evidence" value="ECO:0007669"/>
    <property type="project" value="InterPro"/>
</dbReference>
<evidence type="ECO:0000256" key="1">
    <source>
        <dbReference type="ARBA" id="ARBA00004123"/>
    </source>
</evidence>
<evidence type="ECO:0000256" key="6">
    <source>
        <dbReference type="ARBA" id="ARBA00023163"/>
    </source>
</evidence>